<dbReference type="InterPro" id="IPR041633">
    <property type="entry name" value="Polbeta"/>
</dbReference>
<keyword evidence="3" id="KW-1185">Reference proteome</keyword>
<accession>A0A8J3HVF7</accession>
<gene>
    <name evidence="2" type="ORF">KSX_08690</name>
</gene>
<feature type="domain" description="Polymerase beta nucleotidyltransferase" evidence="1">
    <location>
        <begin position="33"/>
        <end position="99"/>
    </location>
</feature>
<proteinExistence type="predicted"/>
<protein>
    <recommendedName>
        <fullName evidence="1">Polymerase beta nucleotidyltransferase domain-containing protein</fullName>
    </recommendedName>
</protein>
<dbReference type="Proteomes" id="UP000612362">
    <property type="component" value="Unassembled WGS sequence"/>
</dbReference>
<dbReference type="InterPro" id="IPR043519">
    <property type="entry name" value="NT_sf"/>
</dbReference>
<sequence length="316" mass="36910">MPPITLINTTENTAIDWLLCRIIAHYESTFTRRIAGYYLIGSYTDASALQTSDVDLYIVFKQPSQTRDELEAVQQLNQRLEDTARKHAIEIDISLLSEGDLQTQGITPTLKLGGCLLFGEDICGRYPLVTIQQWAHERMHAVYYLLTTIYRRHARLRLAYPNENDEFYGYMNRSIQLSDGREALSTRNLVRTTGWAATALLAFKSGQYVTRKSDCHILYRQYIGDEWSRLIEDVYTLCRQRWNYLVPKNPNERKQLSTLCEQVLLFERHFLHTYKAFLLRELYEGPEAYRQDALTFQKRLPFEDNEVEDALRISAP</sequence>
<evidence type="ECO:0000313" key="3">
    <source>
        <dbReference type="Proteomes" id="UP000612362"/>
    </source>
</evidence>
<dbReference type="Pfam" id="PF18765">
    <property type="entry name" value="Polbeta"/>
    <property type="match status" value="1"/>
</dbReference>
<comment type="caution">
    <text evidence="2">The sequence shown here is derived from an EMBL/GenBank/DDBJ whole genome shotgun (WGS) entry which is preliminary data.</text>
</comment>
<dbReference type="RefSeq" id="WP_220192217.1">
    <property type="nucleotide sequence ID" value="NZ_BNJF01000001.1"/>
</dbReference>
<organism evidence="2 3">
    <name type="scientific">Ktedonospora formicarum</name>
    <dbReference type="NCBI Taxonomy" id="2778364"/>
    <lineage>
        <taxon>Bacteria</taxon>
        <taxon>Bacillati</taxon>
        <taxon>Chloroflexota</taxon>
        <taxon>Ktedonobacteria</taxon>
        <taxon>Ktedonobacterales</taxon>
        <taxon>Ktedonobacteraceae</taxon>
        <taxon>Ktedonospora</taxon>
    </lineage>
</organism>
<evidence type="ECO:0000259" key="1">
    <source>
        <dbReference type="Pfam" id="PF18765"/>
    </source>
</evidence>
<dbReference type="SUPFAM" id="SSF81301">
    <property type="entry name" value="Nucleotidyltransferase"/>
    <property type="match status" value="1"/>
</dbReference>
<dbReference type="Gene3D" id="3.30.460.10">
    <property type="entry name" value="Beta Polymerase, domain 2"/>
    <property type="match status" value="1"/>
</dbReference>
<dbReference type="EMBL" id="BNJF01000001">
    <property type="protein sequence ID" value="GHO42706.1"/>
    <property type="molecule type" value="Genomic_DNA"/>
</dbReference>
<reference evidence="2" key="1">
    <citation type="submission" date="2020-10" db="EMBL/GenBank/DDBJ databases">
        <title>Taxonomic study of unclassified bacteria belonging to the class Ktedonobacteria.</title>
        <authorList>
            <person name="Yabe S."/>
            <person name="Wang C.M."/>
            <person name="Zheng Y."/>
            <person name="Sakai Y."/>
            <person name="Cavaletti L."/>
            <person name="Monciardini P."/>
            <person name="Donadio S."/>
        </authorList>
    </citation>
    <scope>NUCLEOTIDE SEQUENCE</scope>
    <source>
        <strain evidence="2">SOSP1-1</strain>
    </source>
</reference>
<evidence type="ECO:0000313" key="2">
    <source>
        <dbReference type="EMBL" id="GHO42706.1"/>
    </source>
</evidence>
<dbReference type="AlphaFoldDB" id="A0A8J3HVF7"/>
<name>A0A8J3HVF7_9CHLR</name>